<dbReference type="InterPro" id="IPR011335">
    <property type="entry name" value="Restrct_endonuc-II-like"/>
</dbReference>
<evidence type="ECO:0000313" key="3">
    <source>
        <dbReference type="Proteomes" id="UP000024284"/>
    </source>
</evidence>
<keyword evidence="3" id="KW-1185">Reference proteome</keyword>
<feature type="domain" description="DUF559" evidence="1">
    <location>
        <begin position="31"/>
        <end position="137"/>
    </location>
</feature>
<reference evidence="2" key="1">
    <citation type="submission" date="2014-08" db="EMBL/GenBank/DDBJ databases">
        <title>Draft genome sequences of Sphingobium herbicidovorans.</title>
        <authorList>
            <person name="Gan H.M."/>
            <person name="Gan H.Y."/>
            <person name="Savka M.A."/>
        </authorList>
    </citation>
    <scope>NUCLEOTIDE SEQUENCE [LARGE SCALE GENOMIC DNA]</scope>
    <source>
        <strain evidence="2">NBRC 16415</strain>
    </source>
</reference>
<dbReference type="PANTHER" id="PTHR38590">
    <property type="entry name" value="BLL0828 PROTEIN"/>
    <property type="match status" value="1"/>
</dbReference>
<dbReference type="Pfam" id="PF04480">
    <property type="entry name" value="DUF559"/>
    <property type="match status" value="1"/>
</dbReference>
<evidence type="ECO:0000259" key="1">
    <source>
        <dbReference type="Pfam" id="PF04480"/>
    </source>
</evidence>
<dbReference type="InterPro" id="IPR047216">
    <property type="entry name" value="Endonuclease_DUF559_bact"/>
</dbReference>
<accession>A0A086P9Y5</accession>
<dbReference type="GO" id="GO:0008168">
    <property type="term" value="F:methyltransferase activity"/>
    <property type="evidence" value="ECO:0007669"/>
    <property type="project" value="UniProtKB-KW"/>
</dbReference>
<dbReference type="PANTHER" id="PTHR38590:SF1">
    <property type="entry name" value="BLL0828 PROTEIN"/>
    <property type="match status" value="1"/>
</dbReference>
<keyword evidence="2" id="KW-0489">Methyltransferase</keyword>
<keyword evidence="2" id="KW-0808">Transferase</keyword>
<protein>
    <submittedName>
        <fullName evidence="2">DNA methylase</fullName>
    </submittedName>
</protein>
<comment type="caution">
    <text evidence="2">The sequence shown here is derived from an EMBL/GenBank/DDBJ whole genome shotgun (WGS) entry which is preliminary data.</text>
</comment>
<dbReference type="Proteomes" id="UP000024284">
    <property type="component" value="Unassembled WGS sequence"/>
</dbReference>
<dbReference type="STRING" id="76947.GCA_002080435_02057"/>
<organism evidence="2 3">
    <name type="scientific">Sphingobium herbicidovorans (strain ATCC 700291 / DSM 11019 / CCUG 56400 / KCTC 2939 / LMG 18315 / NBRC 16415 / MH)</name>
    <name type="common">Sphingomonas herbicidovorans</name>
    <dbReference type="NCBI Taxonomy" id="1219045"/>
    <lineage>
        <taxon>Bacteria</taxon>
        <taxon>Pseudomonadati</taxon>
        <taxon>Pseudomonadota</taxon>
        <taxon>Alphaproteobacteria</taxon>
        <taxon>Sphingomonadales</taxon>
        <taxon>Sphingomonadaceae</taxon>
        <taxon>Sphingobium</taxon>
    </lineage>
</organism>
<dbReference type="RefSeq" id="WP_407695230.1">
    <property type="nucleotide sequence ID" value="NZ_BCZD01000029.1"/>
</dbReference>
<sequence length="158" mass="17831">MIAQILPIERWGGGPPKAVEGKSAMPPIRKTVELARYLRRAMSPSEVALWQWLRSRPQGMKFRRQHPVGPYVLDFYCAPARLAVEVDGSSHDHASQIAQDERRDAWLQAQGIRMLRIKAADVLHDLDNVMLHILLHCRALALRQSAAGPPPHAWHGED</sequence>
<dbReference type="EMBL" id="JFZA02000014">
    <property type="protein sequence ID" value="KFG90203.1"/>
    <property type="molecule type" value="Genomic_DNA"/>
</dbReference>
<evidence type="ECO:0000313" key="2">
    <source>
        <dbReference type="EMBL" id="KFG90203.1"/>
    </source>
</evidence>
<proteinExistence type="predicted"/>
<name>A0A086P9Y5_SPHHM</name>
<gene>
    <name evidence="2" type="ORF">BV98_002006</name>
</gene>
<dbReference type="Gene3D" id="3.40.960.10">
    <property type="entry name" value="VSR Endonuclease"/>
    <property type="match status" value="1"/>
</dbReference>
<dbReference type="CDD" id="cd01038">
    <property type="entry name" value="Endonuclease_DUF559"/>
    <property type="match status" value="1"/>
</dbReference>
<dbReference type="GO" id="GO:0032259">
    <property type="term" value="P:methylation"/>
    <property type="evidence" value="ECO:0007669"/>
    <property type="project" value="UniProtKB-KW"/>
</dbReference>
<dbReference type="eggNOG" id="COG2852">
    <property type="taxonomic scope" value="Bacteria"/>
</dbReference>
<dbReference type="PATRIC" id="fig|1219045.3.peg.2051"/>
<dbReference type="AlphaFoldDB" id="A0A086P9Y5"/>
<dbReference type="SUPFAM" id="SSF52980">
    <property type="entry name" value="Restriction endonuclease-like"/>
    <property type="match status" value="1"/>
</dbReference>
<dbReference type="InterPro" id="IPR007569">
    <property type="entry name" value="DUF559"/>
</dbReference>